<dbReference type="CDD" id="cd03801">
    <property type="entry name" value="GT4_PimA-like"/>
    <property type="match status" value="1"/>
</dbReference>
<dbReference type="PANTHER" id="PTHR12526">
    <property type="entry name" value="GLYCOSYLTRANSFERASE"/>
    <property type="match status" value="1"/>
</dbReference>
<dbReference type="SUPFAM" id="SSF53756">
    <property type="entry name" value="UDP-Glycosyltransferase/glycogen phosphorylase"/>
    <property type="match status" value="1"/>
</dbReference>
<reference evidence="2 3" key="1">
    <citation type="journal article" date="2014" name="PLoS Genet.">
        <title>Phylogenetically driven sequencing of extremely halophilic archaea reveals strategies for static and dynamic osmo-response.</title>
        <authorList>
            <person name="Becker E.A."/>
            <person name="Seitzer P.M."/>
            <person name="Tritt A."/>
            <person name="Larsen D."/>
            <person name="Krusor M."/>
            <person name="Yao A.I."/>
            <person name="Wu D."/>
            <person name="Madern D."/>
            <person name="Eisen J.A."/>
            <person name="Darling A.E."/>
            <person name="Facciotti M.T."/>
        </authorList>
    </citation>
    <scope>NUCLEOTIDE SEQUENCE [LARGE SCALE GENOMIC DNA]</scope>
    <source>
        <strain evidence="2 3">DSM 5350</strain>
    </source>
</reference>
<sequence>MNVCFCTHRIPYPPNSGGRAETFGIIEGLVDRGHDLQLISYCDDTDQARAMESAVGCTVQPVAGLPNRTPRNLAANVFTREPLPVMKARTTEYTAAVEATLDRADIVHLHALQTSHLASSLGDDTPTVIRFNNVKSTIYRQYARYTNNPAKAAYAFLQYRKTRQFEGAIPQESGLTLTITAEDRDRLRQYGAGGRIEVLPAGVDLSQFEPATVDSDPDRITFFGSMDYHPNEDAAVWFVEEVLPRIRAELPDAVVEIVGKDPTDAVAALDAVEGVTVTGFVEDIHTYIDRASVVVIPIRVGTGVRMKALHAMAMGKPMVTTPVGIQGIDVEDGRHVSVAEDASSFATATLELLSDPERQRRYARNARRLIETNHDWTTIVRELERYYEAVAQ</sequence>
<accession>M0MHJ2</accession>
<dbReference type="PANTHER" id="PTHR12526:SF600">
    <property type="entry name" value="GLYCOSYL TRANSFERASE GROUP 1"/>
    <property type="match status" value="1"/>
</dbReference>
<protein>
    <submittedName>
        <fullName evidence="2">Putative glycosyltransferase</fullName>
    </submittedName>
</protein>
<dbReference type="Proteomes" id="UP000011669">
    <property type="component" value="Unassembled WGS sequence"/>
</dbReference>
<dbReference type="Gene3D" id="3.40.50.2000">
    <property type="entry name" value="Glycogen Phosphorylase B"/>
    <property type="match status" value="2"/>
</dbReference>
<evidence type="ECO:0000313" key="2">
    <source>
        <dbReference type="EMBL" id="EMA44813.1"/>
    </source>
</evidence>
<keyword evidence="3" id="KW-1185">Reference proteome</keyword>
<feature type="domain" description="Glycosyltransferase subfamily 4-like N-terminal" evidence="1">
    <location>
        <begin position="17"/>
        <end position="202"/>
    </location>
</feature>
<dbReference type="InterPro" id="IPR028098">
    <property type="entry name" value="Glyco_trans_4-like_N"/>
</dbReference>
<dbReference type="PATRIC" id="fig|1227455.4.peg.1875"/>
<evidence type="ECO:0000259" key="1">
    <source>
        <dbReference type="Pfam" id="PF13579"/>
    </source>
</evidence>
<dbReference type="EMBL" id="AOMD01000021">
    <property type="protein sequence ID" value="EMA44813.1"/>
    <property type="molecule type" value="Genomic_DNA"/>
</dbReference>
<proteinExistence type="predicted"/>
<dbReference type="GO" id="GO:0016757">
    <property type="term" value="F:glycosyltransferase activity"/>
    <property type="evidence" value="ECO:0007669"/>
    <property type="project" value="TreeGrafter"/>
</dbReference>
<dbReference type="Pfam" id="PF13692">
    <property type="entry name" value="Glyco_trans_1_4"/>
    <property type="match status" value="1"/>
</dbReference>
<evidence type="ECO:0000313" key="3">
    <source>
        <dbReference type="Proteomes" id="UP000011669"/>
    </source>
</evidence>
<dbReference type="Pfam" id="PF13579">
    <property type="entry name" value="Glyco_trans_4_4"/>
    <property type="match status" value="1"/>
</dbReference>
<organism evidence="2 3">
    <name type="scientific">Halococcus saccharolyticus DSM 5350</name>
    <dbReference type="NCBI Taxonomy" id="1227455"/>
    <lineage>
        <taxon>Archaea</taxon>
        <taxon>Methanobacteriati</taxon>
        <taxon>Methanobacteriota</taxon>
        <taxon>Stenosarchaea group</taxon>
        <taxon>Halobacteria</taxon>
        <taxon>Halobacteriales</taxon>
        <taxon>Halococcaceae</taxon>
        <taxon>Halococcus</taxon>
    </lineage>
</organism>
<dbReference type="InParanoid" id="M0MHJ2"/>
<dbReference type="OrthoDB" id="226389at2157"/>
<keyword evidence="2" id="KW-0808">Transferase</keyword>
<comment type="caution">
    <text evidence="2">The sequence shown here is derived from an EMBL/GenBank/DDBJ whole genome shotgun (WGS) entry which is preliminary data.</text>
</comment>
<dbReference type="RefSeq" id="WP_006077683.1">
    <property type="nucleotide sequence ID" value="NZ_AOMD01000021.1"/>
</dbReference>
<gene>
    <name evidence="2" type="ORF">C449_09149</name>
</gene>
<name>M0MHJ2_9EURY</name>
<dbReference type="STRING" id="1227455.C449_09149"/>
<dbReference type="AlphaFoldDB" id="M0MHJ2"/>